<dbReference type="InterPro" id="IPR035906">
    <property type="entry name" value="MetI-like_sf"/>
</dbReference>
<evidence type="ECO:0000313" key="6">
    <source>
        <dbReference type="EMBL" id="BAS26708.1"/>
    </source>
</evidence>
<gene>
    <name evidence="6" type="ORF">LIP_0851</name>
</gene>
<dbReference type="SUPFAM" id="SSF161098">
    <property type="entry name" value="MetI-like"/>
    <property type="match status" value="1"/>
</dbReference>
<dbReference type="Proteomes" id="UP000065807">
    <property type="component" value="Chromosome"/>
</dbReference>
<dbReference type="KEGG" id="lpil:LIP_0851"/>
<evidence type="ECO:0000256" key="2">
    <source>
        <dbReference type="ARBA" id="ARBA00022692"/>
    </source>
</evidence>
<evidence type="ECO:0000313" key="7">
    <source>
        <dbReference type="Proteomes" id="UP000065807"/>
    </source>
</evidence>
<evidence type="ECO:0000256" key="5">
    <source>
        <dbReference type="SAM" id="Phobius"/>
    </source>
</evidence>
<dbReference type="AlphaFoldDB" id="A0A0K2SHY4"/>
<reference evidence="7" key="1">
    <citation type="submission" date="2015-07" db="EMBL/GenBank/DDBJ databases">
        <title>Complete genome sequence and phylogenetic analysis of Limnochorda pilosa.</title>
        <authorList>
            <person name="Watanabe M."/>
            <person name="Kojima H."/>
            <person name="Fukui M."/>
        </authorList>
    </citation>
    <scope>NUCLEOTIDE SEQUENCE [LARGE SCALE GENOMIC DNA]</scope>
    <source>
        <strain evidence="7">HC45</strain>
    </source>
</reference>
<evidence type="ECO:0000256" key="3">
    <source>
        <dbReference type="ARBA" id="ARBA00022989"/>
    </source>
</evidence>
<evidence type="ECO:0008006" key="8">
    <source>
        <dbReference type="Google" id="ProtNLM"/>
    </source>
</evidence>
<organism evidence="6 7">
    <name type="scientific">Limnochorda pilosa</name>
    <dbReference type="NCBI Taxonomy" id="1555112"/>
    <lineage>
        <taxon>Bacteria</taxon>
        <taxon>Bacillati</taxon>
        <taxon>Bacillota</taxon>
        <taxon>Limnochordia</taxon>
        <taxon>Limnochordales</taxon>
        <taxon>Limnochordaceae</taxon>
        <taxon>Limnochorda</taxon>
    </lineage>
</organism>
<proteinExistence type="predicted"/>
<dbReference type="GO" id="GO:0016020">
    <property type="term" value="C:membrane"/>
    <property type="evidence" value="ECO:0007669"/>
    <property type="project" value="UniProtKB-SubCell"/>
</dbReference>
<dbReference type="RefSeq" id="WP_068134679.1">
    <property type="nucleotide sequence ID" value="NZ_AP014924.1"/>
</dbReference>
<keyword evidence="7" id="KW-1185">Reference proteome</keyword>
<comment type="subcellular location">
    <subcellularLocation>
        <location evidence="1">Membrane</location>
        <topology evidence="1">Multi-pass membrane protein</topology>
    </subcellularLocation>
</comment>
<keyword evidence="3 5" id="KW-1133">Transmembrane helix</keyword>
<keyword evidence="2 5" id="KW-0812">Transmembrane</keyword>
<protein>
    <recommendedName>
        <fullName evidence="8">ABC transporter permease</fullName>
    </recommendedName>
</protein>
<dbReference type="Gene3D" id="1.10.3720.10">
    <property type="entry name" value="MetI-like"/>
    <property type="match status" value="1"/>
</dbReference>
<evidence type="ECO:0000256" key="4">
    <source>
        <dbReference type="ARBA" id="ARBA00023136"/>
    </source>
</evidence>
<evidence type="ECO:0000256" key="1">
    <source>
        <dbReference type="ARBA" id="ARBA00004141"/>
    </source>
</evidence>
<reference evidence="7" key="2">
    <citation type="journal article" date="2016" name="Int. J. Syst. Evol. Microbiol.">
        <title>Complete genome sequence and cell structure of Limnochorda pilosa, a Gram-negative spore-former within the phylum Firmicutes.</title>
        <authorList>
            <person name="Watanabe M."/>
            <person name="Kojima H."/>
            <person name="Fukui M."/>
        </authorList>
    </citation>
    <scope>NUCLEOTIDE SEQUENCE [LARGE SCALE GENOMIC DNA]</scope>
    <source>
        <strain evidence="7">HC45</strain>
    </source>
</reference>
<accession>A0A0K2SHY4</accession>
<keyword evidence="4 5" id="KW-0472">Membrane</keyword>
<feature type="transmembrane region" description="Helical" evidence="5">
    <location>
        <begin position="55"/>
        <end position="80"/>
    </location>
</feature>
<dbReference type="EMBL" id="AP014924">
    <property type="protein sequence ID" value="BAS26708.1"/>
    <property type="molecule type" value="Genomic_DNA"/>
</dbReference>
<sequence length="89" mass="9076">MPLLGGSLALAGAWGFLVSWGEQTLPTLVTRGRAVLTLPLAISTLGARNTTDPGLVAALTLFLLAPLAVGAAGVLGRALLRDSVGGRRW</sequence>
<name>A0A0K2SHY4_LIMPI</name>